<evidence type="ECO:0000313" key="1">
    <source>
        <dbReference type="EMBL" id="ESO09447.1"/>
    </source>
</evidence>
<dbReference type="HOGENOM" id="CLU_1361750_0_0_1"/>
<dbReference type="STRING" id="6412.T1F0L1"/>
<dbReference type="CTD" id="20202361"/>
<dbReference type="RefSeq" id="XP_009012540.1">
    <property type="nucleotide sequence ID" value="XM_009014292.1"/>
</dbReference>
<dbReference type="KEGG" id="hro:HELRODRAFT_168431"/>
<dbReference type="EMBL" id="KB095959">
    <property type="protein sequence ID" value="ESO09447.1"/>
    <property type="molecule type" value="Genomic_DNA"/>
</dbReference>
<protein>
    <submittedName>
        <fullName evidence="1 2">Uncharacterized protein</fullName>
    </submittedName>
</protein>
<proteinExistence type="predicted"/>
<reference evidence="3" key="1">
    <citation type="submission" date="2012-12" db="EMBL/GenBank/DDBJ databases">
        <authorList>
            <person name="Hellsten U."/>
            <person name="Grimwood J."/>
            <person name="Chapman J.A."/>
            <person name="Shapiro H."/>
            <person name="Aerts A."/>
            <person name="Otillar R.P."/>
            <person name="Terry A.Y."/>
            <person name="Boore J.L."/>
            <person name="Simakov O."/>
            <person name="Marletaz F."/>
            <person name="Cho S.-J."/>
            <person name="Edsinger-Gonzales E."/>
            <person name="Havlak P."/>
            <person name="Kuo D.-H."/>
            <person name="Larsson T."/>
            <person name="Lv J."/>
            <person name="Arendt D."/>
            <person name="Savage R."/>
            <person name="Osoegawa K."/>
            <person name="de Jong P."/>
            <person name="Lindberg D.R."/>
            <person name="Seaver E.C."/>
            <person name="Weisblat D.A."/>
            <person name="Putnam N.H."/>
            <person name="Grigoriev I.V."/>
            <person name="Rokhsar D.S."/>
        </authorList>
    </citation>
    <scope>NUCLEOTIDE SEQUENCE</scope>
</reference>
<reference evidence="2" key="3">
    <citation type="submission" date="2015-06" db="UniProtKB">
        <authorList>
            <consortium name="EnsemblMetazoa"/>
        </authorList>
    </citation>
    <scope>IDENTIFICATION</scope>
</reference>
<keyword evidence="3" id="KW-1185">Reference proteome</keyword>
<dbReference type="eggNOG" id="KOG1749">
    <property type="taxonomic scope" value="Eukaryota"/>
</dbReference>
<reference evidence="1 3" key="2">
    <citation type="journal article" date="2013" name="Nature">
        <title>Insights into bilaterian evolution from three spiralian genomes.</title>
        <authorList>
            <person name="Simakov O."/>
            <person name="Marletaz F."/>
            <person name="Cho S.J."/>
            <person name="Edsinger-Gonzales E."/>
            <person name="Havlak P."/>
            <person name="Hellsten U."/>
            <person name="Kuo D.H."/>
            <person name="Larsson T."/>
            <person name="Lv J."/>
            <person name="Arendt D."/>
            <person name="Savage R."/>
            <person name="Osoegawa K."/>
            <person name="de Jong P."/>
            <person name="Grimwood J."/>
            <person name="Chapman J.A."/>
            <person name="Shapiro H."/>
            <person name="Aerts A."/>
            <person name="Otillar R.P."/>
            <person name="Terry A.Y."/>
            <person name="Boore J.L."/>
            <person name="Grigoriev I.V."/>
            <person name="Lindberg D.R."/>
            <person name="Seaver E.C."/>
            <person name="Weisblat D.A."/>
            <person name="Putnam N.H."/>
            <person name="Rokhsar D.S."/>
        </authorList>
    </citation>
    <scope>NUCLEOTIDE SEQUENCE</scope>
</reference>
<dbReference type="EnsemblMetazoa" id="HelroT168431">
    <property type="protein sequence ID" value="HelroP168431"/>
    <property type="gene ID" value="HelroG168431"/>
</dbReference>
<gene>
    <name evidence="2" type="primary">20202361</name>
    <name evidence="1" type="ORF">HELRODRAFT_168431</name>
</gene>
<name>T1F0L1_HELRO</name>
<dbReference type="GeneID" id="20202361"/>
<dbReference type="AlphaFoldDB" id="T1F0L1"/>
<dbReference type="EMBL" id="AMQM01002965">
    <property type="status" value="NOT_ANNOTATED_CDS"/>
    <property type="molecule type" value="Genomic_DNA"/>
</dbReference>
<dbReference type="Proteomes" id="UP000015101">
    <property type="component" value="Unassembled WGS sequence"/>
</dbReference>
<evidence type="ECO:0000313" key="2">
    <source>
        <dbReference type="EnsemblMetazoa" id="HelroP168431"/>
    </source>
</evidence>
<sequence length="201" mass="22596">MKGENIEDLVKNKDQQFSILKIIPFHKNAEFAKCFVSIQLPTLSGMSWDVLEKPELESVVVVVVVAAVAENSKDMSKPRGLRTVGKLKNHRREQGWNDKVFKNSHRGTRWKSSSFGGALHVKGKVFEKIGVEAKQSNFAITGFGRKGHAVGIFPEFFSRSSKLPVSPCWPSTKARRNDPDYKLIVTMFHIDALFDTDVNCC</sequence>
<accession>T1F0L1</accession>
<organism evidence="2 3">
    <name type="scientific">Helobdella robusta</name>
    <name type="common">Californian leech</name>
    <dbReference type="NCBI Taxonomy" id="6412"/>
    <lineage>
        <taxon>Eukaryota</taxon>
        <taxon>Metazoa</taxon>
        <taxon>Spiralia</taxon>
        <taxon>Lophotrochozoa</taxon>
        <taxon>Annelida</taxon>
        <taxon>Clitellata</taxon>
        <taxon>Hirudinea</taxon>
        <taxon>Rhynchobdellida</taxon>
        <taxon>Glossiphoniidae</taxon>
        <taxon>Helobdella</taxon>
    </lineage>
</organism>
<evidence type="ECO:0000313" key="3">
    <source>
        <dbReference type="Proteomes" id="UP000015101"/>
    </source>
</evidence>
<dbReference type="OrthoDB" id="1713912at2759"/>
<dbReference type="InParanoid" id="T1F0L1"/>